<evidence type="ECO:0000256" key="9">
    <source>
        <dbReference type="RuleBase" id="RU000488"/>
    </source>
</evidence>
<feature type="repeat" description="Solcar" evidence="8">
    <location>
        <begin position="217"/>
        <end position="316"/>
    </location>
</feature>
<dbReference type="InterPro" id="IPR023395">
    <property type="entry name" value="MCP_dom_sf"/>
</dbReference>
<keyword evidence="5" id="KW-0677">Repeat</keyword>
<dbReference type="PANTHER" id="PTHR45939">
    <property type="entry name" value="PEROXISOMAL MEMBRANE PROTEIN PMP34-RELATED"/>
    <property type="match status" value="1"/>
</dbReference>
<keyword evidence="7 8" id="KW-0472">Membrane</keyword>
<keyword evidence="11" id="KW-1185">Reference proteome</keyword>
<feature type="repeat" description="Solcar" evidence="8">
    <location>
        <begin position="5"/>
        <end position="96"/>
    </location>
</feature>
<proteinExistence type="inferred from homology"/>
<comment type="similarity">
    <text evidence="2 9">Belongs to the mitochondrial carrier (TC 2.A.29) family.</text>
</comment>
<dbReference type="Proteomes" id="UP000308652">
    <property type="component" value="Unassembled WGS sequence"/>
</dbReference>
<evidence type="ECO:0000256" key="1">
    <source>
        <dbReference type="ARBA" id="ARBA00004141"/>
    </source>
</evidence>
<evidence type="ECO:0000313" key="10">
    <source>
        <dbReference type="EMBL" id="TFK45029.1"/>
    </source>
</evidence>
<evidence type="ECO:0000256" key="8">
    <source>
        <dbReference type="PROSITE-ProRule" id="PRU00282"/>
    </source>
</evidence>
<dbReference type="GO" id="GO:0016020">
    <property type="term" value="C:membrane"/>
    <property type="evidence" value="ECO:0007669"/>
    <property type="project" value="UniProtKB-SubCell"/>
</dbReference>
<keyword evidence="3 9" id="KW-0813">Transport</keyword>
<evidence type="ECO:0000313" key="11">
    <source>
        <dbReference type="Proteomes" id="UP000308652"/>
    </source>
</evidence>
<dbReference type="Gene3D" id="1.50.40.10">
    <property type="entry name" value="Mitochondrial carrier domain"/>
    <property type="match status" value="1"/>
</dbReference>
<dbReference type="InterPro" id="IPR052217">
    <property type="entry name" value="Mito/Peroxisomal_Carrier"/>
</dbReference>
<organism evidence="10 11">
    <name type="scientific">Crucibulum laeve</name>
    <dbReference type="NCBI Taxonomy" id="68775"/>
    <lineage>
        <taxon>Eukaryota</taxon>
        <taxon>Fungi</taxon>
        <taxon>Dikarya</taxon>
        <taxon>Basidiomycota</taxon>
        <taxon>Agaricomycotina</taxon>
        <taxon>Agaricomycetes</taxon>
        <taxon>Agaricomycetidae</taxon>
        <taxon>Agaricales</taxon>
        <taxon>Agaricineae</taxon>
        <taxon>Nidulariaceae</taxon>
        <taxon>Crucibulum</taxon>
    </lineage>
</organism>
<evidence type="ECO:0000256" key="5">
    <source>
        <dbReference type="ARBA" id="ARBA00022737"/>
    </source>
</evidence>
<dbReference type="PANTHER" id="PTHR45939:SF2">
    <property type="entry name" value="CARRIER PROTEIN, PUTATIVE (AFU_ORTHOLOGUE AFUA_2G13870)-RELATED"/>
    <property type="match status" value="1"/>
</dbReference>
<evidence type="ECO:0000256" key="7">
    <source>
        <dbReference type="ARBA" id="ARBA00023136"/>
    </source>
</evidence>
<dbReference type="OrthoDB" id="18574at2759"/>
<dbReference type="STRING" id="68775.A0A5C3MHW9"/>
<accession>A0A5C3MHW9</accession>
<dbReference type="GO" id="GO:0015217">
    <property type="term" value="F:ADP transmembrane transporter activity"/>
    <property type="evidence" value="ECO:0007669"/>
    <property type="project" value="TreeGrafter"/>
</dbReference>
<sequence length="328" mass="36183">MTSTLPPLVQAFSGAIGSIVSNTLTYPLDLVITRLQLDPPNDSKRPGGVQGAIRILRRIVEKHGWGALYDGLWTDSCATFLSNLFYFYIYSFLRSLSTQRRISEIILGFIAGVASRAISTPLNIITLRLQREAEEDEESGDETSSNSSTITDVVKAIYKEKGLAGFWRGFETTAILSLNPSITLAFFQIFRRALDLTRPSPIVQNLNLNKQRSTTNPSPQEAFIGGAISNSIAVTLLYPLILAKTRVQASSGSSMTEVLVDAYHGKHLSRKHGEEIVENEVKDGIAGIYQGLEMKTLKGFIGQGVTFLVKGRIEQMIVAVYLQHRSLR</sequence>
<evidence type="ECO:0000256" key="6">
    <source>
        <dbReference type="ARBA" id="ARBA00022989"/>
    </source>
</evidence>
<evidence type="ECO:0000256" key="3">
    <source>
        <dbReference type="ARBA" id="ARBA00022448"/>
    </source>
</evidence>
<feature type="repeat" description="Solcar" evidence="8">
    <location>
        <begin position="99"/>
        <end position="193"/>
    </location>
</feature>
<dbReference type="PROSITE" id="PS50920">
    <property type="entry name" value="SOLCAR"/>
    <property type="match status" value="3"/>
</dbReference>
<dbReference type="InterPro" id="IPR018108">
    <property type="entry name" value="MCP_transmembrane"/>
</dbReference>
<dbReference type="SUPFAM" id="SSF103506">
    <property type="entry name" value="Mitochondrial carrier"/>
    <property type="match status" value="1"/>
</dbReference>
<dbReference type="Pfam" id="PF00153">
    <property type="entry name" value="Mito_carr"/>
    <property type="match status" value="3"/>
</dbReference>
<reference evidence="10 11" key="1">
    <citation type="journal article" date="2019" name="Nat. Ecol. Evol.">
        <title>Megaphylogeny resolves global patterns of mushroom evolution.</title>
        <authorList>
            <person name="Varga T."/>
            <person name="Krizsan K."/>
            <person name="Foldi C."/>
            <person name="Dima B."/>
            <person name="Sanchez-Garcia M."/>
            <person name="Sanchez-Ramirez S."/>
            <person name="Szollosi G.J."/>
            <person name="Szarkandi J.G."/>
            <person name="Papp V."/>
            <person name="Albert L."/>
            <person name="Andreopoulos W."/>
            <person name="Angelini C."/>
            <person name="Antonin V."/>
            <person name="Barry K.W."/>
            <person name="Bougher N.L."/>
            <person name="Buchanan P."/>
            <person name="Buyck B."/>
            <person name="Bense V."/>
            <person name="Catcheside P."/>
            <person name="Chovatia M."/>
            <person name="Cooper J."/>
            <person name="Damon W."/>
            <person name="Desjardin D."/>
            <person name="Finy P."/>
            <person name="Geml J."/>
            <person name="Haridas S."/>
            <person name="Hughes K."/>
            <person name="Justo A."/>
            <person name="Karasinski D."/>
            <person name="Kautmanova I."/>
            <person name="Kiss B."/>
            <person name="Kocsube S."/>
            <person name="Kotiranta H."/>
            <person name="LaButti K.M."/>
            <person name="Lechner B.E."/>
            <person name="Liimatainen K."/>
            <person name="Lipzen A."/>
            <person name="Lukacs Z."/>
            <person name="Mihaltcheva S."/>
            <person name="Morgado L.N."/>
            <person name="Niskanen T."/>
            <person name="Noordeloos M.E."/>
            <person name="Ohm R.A."/>
            <person name="Ortiz-Santana B."/>
            <person name="Ovrebo C."/>
            <person name="Racz N."/>
            <person name="Riley R."/>
            <person name="Savchenko A."/>
            <person name="Shiryaev A."/>
            <person name="Soop K."/>
            <person name="Spirin V."/>
            <person name="Szebenyi C."/>
            <person name="Tomsovsky M."/>
            <person name="Tulloss R.E."/>
            <person name="Uehling J."/>
            <person name="Grigoriev I.V."/>
            <person name="Vagvolgyi C."/>
            <person name="Papp T."/>
            <person name="Martin F.M."/>
            <person name="Miettinen O."/>
            <person name="Hibbett D.S."/>
            <person name="Nagy L.G."/>
        </authorList>
    </citation>
    <scope>NUCLEOTIDE SEQUENCE [LARGE SCALE GENOMIC DNA]</scope>
    <source>
        <strain evidence="10 11">CBS 166.37</strain>
    </source>
</reference>
<dbReference type="EMBL" id="ML213590">
    <property type="protein sequence ID" value="TFK45029.1"/>
    <property type="molecule type" value="Genomic_DNA"/>
</dbReference>
<gene>
    <name evidence="10" type="ORF">BDQ12DRAFT_702294</name>
</gene>
<evidence type="ECO:0000256" key="4">
    <source>
        <dbReference type="ARBA" id="ARBA00022692"/>
    </source>
</evidence>
<keyword evidence="4 8" id="KW-0812">Transmembrane</keyword>
<keyword evidence="6" id="KW-1133">Transmembrane helix</keyword>
<name>A0A5C3MHW9_9AGAR</name>
<comment type="subcellular location">
    <subcellularLocation>
        <location evidence="1">Membrane</location>
        <topology evidence="1">Multi-pass membrane protein</topology>
    </subcellularLocation>
</comment>
<dbReference type="AlphaFoldDB" id="A0A5C3MHW9"/>
<protein>
    <submittedName>
        <fullName evidence="10">Mitochondrial carrier domain-containing protein</fullName>
    </submittedName>
</protein>
<evidence type="ECO:0000256" key="2">
    <source>
        <dbReference type="ARBA" id="ARBA00006375"/>
    </source>
</evidence>